<name>A0A1N6WXX4_9ACTN</name>
<evidence type="ECO:0000256" key="1">
    <source>
        <dbReference type="SAM" id="MobiDB-lite"/>
    </source>
</evidence>
<dbReference type="Proteomes" id="UP000186004">
    <property type="component" value="Unassembled WGS sequence"/>
</dbReference>
<dbReference type="EMBL" id="FTNF01000005">
    <property type="protein sequence ID" value="SIQ94871.1"/>
    <property type="molecule type" value="Genomic_DNA"/>
</dbReference>
<feature type="compositionally biased region" description="Low complexity" evidence="1">
    <location>
        <begin position="125"/>
        <end position="142"/>
    </location>
</feature>
<organism evidence="2 3">
    <name type="scientific">Micromonospora avicenniae</name>
    <dbReference type="NCBI Taxonomy" id="1198245"/>
    <lineage>
        <taxon>Bacteria</taxon>
        <taxon>Bacillati</taxon>
        <taxon>Actinomycetota</taxon>
        <taxon>Actinomycetes</taxon>
        <taxon>Micromonosporales</taxon>
        <taxon>Micromonosporaceae</taxon>
        <taxon>Micromonospora</taxon>
    </lineage>
</organism>
<gene>
    <name evidence="2" type="ORF">SAMN05444858_105147</name>
</gene>
<sequence>MPSFALADPLWWVARWAARLLASLAVVGALTLGSLSALGAPPHTRAVVEPTASTDSRACECAIASAGTSSSLAIVVADDAPAEIAVVLRAAAESAGSRVAPSAAPGATPEVFASAAPVADPVTVPAGETWPPRGAVAAVRTPRAPPGA</sequence>
<feature type="region of interest" description="Disordered" evidence="1">
    <location>
        <begin position="125"/>
        <end position="148"/>
    </location>
</feature>
<evidence type="ECO:0000313" key="3">
    <source>
        <dbReference type="Proteomes" id="UP000186004"/>
    </source>
</evidence>
<protein>
    <submittedName>
        <fullName evidence="2">Uncharacterized protein</fullName>
    </submittedName>
</protein>
<dbReference type="AlphaFoldDB" id="A0A1N6WXX4"/>
<reference evidence="2 3" key="1">
    <citation type="submission" date="2017-01" db="EMBL/GenBank/DDBJ databases">
        <authorList>
            <person name="Mah S.A."/>
            <person name="Swanson W.J."/>
            <person name="Moy G.W."/>
            <person name="Vacquier V.D."/>
        </authorList>
    </citation>
    <scope>NUCLEOTIDE SEQUENCE [LARGE SCALE GENOMIC DNA]</scope>
    <source>
        <strain evidence="2 3">DSM 45758</strain>
    </source>
</reference>
<accession>A0A1N6WXX4</accession>
<dbReference type="RefSeq" id="WP_076470101.1">
    <property type="nucleotide sequence ID" value="NZ_FTNF01000005.1"/>
</dbReference>
<keyword evidence="3" id="KW-1185">Reference proteome</keyword>
<evidence type="ECO:0000313" key="2">
    <source>
        <dbReference type="EMBL" id="SIQ94871.1"/>
    </source>
</evidence>
<proteinExistence type="predicted"/>